<protein>
    <submittedName>
        <fullName evidence="3">Universal stress protein</fullName>
    </submittedName>
</protein>
<reference evidence="3" key="1">
    <citation type="journal article" date="2015" name="Int. J. Syst. Evol. Microbiol.">
        <title>Rhizobium oryzicola sp. nov., potential plant-growth-promoting endophytic bacteria isolated from rice roots.</title>
        <authorList>
            <person name="Zhang X.X."/>
            <person name="Gao J.S."/>
            <person name="Cao Y.H."/>
            <person name="Sheirdil R.A."/>
            <person name="Wang X.C."/>
            <person name="Zhang L."/>
        </authorList>
    </citation>
    <scope>NUCLEOTIDE SEQUENCE</scope>
    <source>
        <strain evidence="3">05753</strain>
    </source>
</reference>
<dbReference type="Gene3D" id="3.40.50.620">
    <property type="entry name" value="HUPs"/>
    <property type="match status" value="1"/>
</dbReference>
<dbReference type="InterPro" id="IPR006016">
    <property type="entry name" value="UspA"/>
</dbReference>
<feature type="domain" description="UspA" evidence="2">
    <location>
        <begin position="1"/>
        <end position="134"/>
    </location>
</feature>
<keyword evidence="4" id="KW-1185">Reference proteome</keyword>
<gene>
    <name evidence="3" type="ORF">Q2T52_05165</name>
</gene>
<evidence type="ECO:0000256" key="1">
    <source>
        <dbReference type="ARBA" id="ARBA00008791"/>
    </source>
</evidence>
<dbReference type="Pfam" id="PF00582">
    <property type="entry name" value="Usp"/>
    <property type="match status" value="1"/>
</dbReference>
<dbReference type="RefSeq" id="WP_302075586.1">
    <property type="nucleotide sequence ID" value="NZ_JAUKWQ010000001.1"/>
</dbReference>
<dbReference type="PANTHER" id="PTHR46268">
    <property type="entry name" value="STRESS RESPONSE PROTEIN NHAX"/>
    <property type="match status" value="1"/>
</dbReference>
<dbReference type="CDD" id="cd00293">
    <property type="entry name" value="USP-like"/>
    <property type="match status" value="1"/>
</dbReference>
<comment type="similarity">
    <text evidence="1">Belongs to the universal stress protein A family.</text>
</comment>
<reference evidence="3" key="2">
    <citation type="submission" date="2023-07" db="EMBL/GenBank/DDBJ databases">
        <authorList>
            <person name="Sun H."/>
        </authorList>
    </citation>
    <scope>NUCLEOTIDE SEQUENCE</scope>
    <source>
        <strain evidence="3">05753</strain>
    </source>
</reference>
<dbReference type="EMBL" id="JAUKWQ010000001">
    <property type="protein sequence ID" value="MDO1581481.1"/>
    <property type="molecule type" value="Genomic_DNA"/>
</dbReference>
<name>A0ABT8STY2_9HYPH</name>
<dbReference type="InterPro" id="IPR014729">
    <property type="entry name" value="Rossmann-like_a/b/a_fold"/>
</dbReference>
<evidence type="ECO:0000313" key="3">
    <source>
        <dbReference type="EMBL" id="MDO1581481.1"/>
    </source>
</evidence>
<dbReference type="PANTHER" id="PTHR46268:SF6">
    <property type="entry name" value="UNIVERSAL STRESS PROTEIN UP12"/>
    <property type="match status" value="1"/>
</dbReference>
<dbReference type="Proteomes" id="UP001169006">
    <property type="component" value="Unassembled WGS sequence"/>
</dbReference>
<dbReference type="SUPFAM" id="SSF52402">
    <property type="entry name" value="Adenine nucleotide alpha hydrolases-like"/>
    <property type="match status" value="1"/>
</dbReference>
<evidence type="ECO:0000313" key="4">
    <source>
        <dbReference type="Proteomes" id="UP001169006"/>
    </source>
</evidence>
<organism evidence="3 4">
    <name type="scientific">Rhizobium oryzicola</name>
    <dbReference type="NCBI Taxonomy" id="1232668"/>
    <lineage>
        <taxon>Bacteria</taxon>
        <taxon>Pseudomonadati</taxon>
        <taxon>Pseudomonadota</taxon>
        <taxon>Alphaproteobacteria</taxon>
        <taxon>Hyphomicrobiales</taxon>
        <taxon>Rhizobiaceae</taxon>
        <taxon>Rhizobium/Agrobacterium group</taxon>
        <taxon>Rhizobium</taxon>
    </lineage>
</organism>
<comment type="caution">
    <text evidence="3">The sequence shown here is derived from an EMBL/GenBank/DDBJ whole genome shotgun (WGS) entry which is preliminary data.</text>
</comment>
<proteinExistence type="inferred from homology"/>
<evidence type="ECO:0000259" key="2">
    <source>
        <dbReference type="Pfam" id="PF00582"/>
    </source>
</evidence>
<dbReference type="PRINTS" id="PR01438">
    <property type="entry name" value="UNVRSLSTRESS"/>
</dbReference>
<accession>A0ABT8STY2</accession>
<dbReference type="InterPro" id="IPR006015">
    <property type="entry name" value="Universal_stress_UspA"/>
</dbReference>
<sequence length="136" mass="14743">MYSSIIVAVDVAQIDRAESILLKASALSSPDGRITLVNVIEEVPGYLTIEIPDDLMMTARTDSETRLRALRDRVGVNAGIEIRNGSPAREILTAAEANNADLIIIASHKPDLSNYFIGATADRVVRHAKCSVLVDR</sequence>